<reference evidence="2" key="1">
    <citation type="submission" date="2018-02" db="EMBL/GenBank/DDBJ databases">
        <authorList>
            <person name="Cohen D.B."/>
            <person name="Kent A.D."/>
        </authorList>
    </citation>
    <scope>NUCLEOTIDE SEQUENCE</scope>
</reference>
<dbReference type="PANTHER" id="PTHR31286">
    <property type="entry name" value="GLYCINE-RICH CELL WALL STRUCTURAL PROTEIN 1.8-LIKE"/>
    <property type="match status" value="1"/>
</dbReference>
<name>A0A2N9GHS6_FAGSY</name>
<evidence type="ECO:0000256" key="1">
    <source>
        <dbReference type="SAM" id="MobiDB-lite"/>
    </source>
</evidence>
<feature type="region of interest" description="Disordered" evidence="1">
    <location>
        <begin position="230"/>
        <end position="275"/>
    </location>
</feature>
<dbReference type="EMBL" id="OIVN01001924">
    <property type="protein sequence ID" value="SPC98969.1"/>
    <property type="molecule type" value="Genomic_DNA"/>
</dbReference>
<feature type="region of interest" description="Disordered" evidence="1">
    <location>
        <begin position="299"/>
        <end position="331"/>
    </location>
</feature>
<feature type="compositionally biased region" description="Low complexity" evidence="1">
    <location>
        <begin position="256"/>
        <end position="267"/>
    </location>
</feature>
<evidence type="ECO:0000313" key="2">
    <source>
        <dbReference type="EMBL" id="SPC98969.1"/>
    </source>
</evidence>
<organism evidence="2">
    <name type="scientific">Fagus sylvatica</name>
    <name type="common">Beechnut</name>
    <dbReference type="NCBI Taxonomy" id="28930"/>
    <lineage>
        <taxon>Eukaryota</taxon>
        <taxon>Viridiplantae</taxon>
        <taxon>Streptophyta</taxon>
        <taxon>Embryophyta</taxon>
        <taxon>Tracheophyta</taxon>
        <taxon>Spermatophyta</taxon>
        <taxon>Magnoliopsida</taxon>
        <taxon>eudicotyledons</taxon>
        <taxon>Gunneridae</taxon>
        <taxon>Pentapetalae</taxon>
        <taxon>rosids</taxon>
        <taxon>fabids</taxon>
        <taxon>Fagales</taxon>
        <taxon>Fagaceae</taxon>
        <taxon>Fagus</taxon>
    </lineage>
</organism>
<dbReference type="AlphaFoldDB" id="A0A2N9GHS6"/>
<dbReference type="InterPro" id="IPR040256">
    <property type="entry name" value="At4g02000-like"/>
</dbReference>
<feature type="compositionally biased region" description="Polar residues" evidence="1">
    <location>
        <begin position="316"/>
        <end position="331"/>
    </location>
</feature>
<sequence length="803" mass="88949">MGEIPGAFAQAFKFSDVVEDDEGFDEEIEDILEGMASVKLSKETKMLIRSKWATALIVKVFGKSLGYHYLHSRILNLWKPTGRPWEPNFKPSLACCSSVVVWARFPKLPIEYYEFSVLKKIGLSIGPVFRIDTHTAFEAKGRYARICVQVNVDVPLVKLVFIGGFVQLVVYEGLNLLCFVYGRLGHRKTNCPYSVRAPVPEPCPDVPSGVNGGEDSALEFYPVDNASKLRSRTHGTVDASMSRGPPEGKRKTRNLSRSSSPRDQQSPNTSSGLGLNKVSILSNMPSLAFSFALGENNIASPSDHGKHIPTSRGRRNSSVGNQSQGKANNRSTCGVRLDQCKSHCDLGMVRSRDKIGLELHLPFNPGEQSQPVSSPNQTRLGWNGAIHGANLVQIGSLRRDFRKKDAGGEADCRELHGKCDPQKIDPGVPAKLSIQYCDLSTGVEDGHFRACGVSDIGEESLSDADEGDGMEFIGADEMTVADLVNHHSPVVLIITETRVGGDRVKEITSRLPFDGVIIADTIGFAEGIWLIWNSDRVDVAQLACTEQEIRRTIKIVALLTSLGRTLFPEASVHHLTRTHSDHCPVLLCLDKSPSLMLPRPFRFQPVWMSHPSFSEVVNGSWLGTNPLKTKISVFTELAKVWNKKVFGNLVHKKARLEARLRVVVRRKHNRIVSLKDNLGNWVHCEADIAKLVRDGFLKLFTFEAISVSRSIWSFSGWHVGLSEVEKSHLASVVTFLKVKEALWSLKPFKAPGPDSLHAGFFQRYWGSVGDAVFKEVSHIFDSGCMLEFFEPNLDDSYSEVSWG</sequence>
<proteinExistence type="predicted"/>
<protein>
    <submittedName>
        <fullName evidence="2">Uncharacterized protein</fullName>
    </submittedName>
</protein>
<accession>A0A2N9GHS6</accession>
<dbReference type="PANTHER" id="PTHR31286:SF99">
    <property type="entry name" value="DUF4283 DOMAIN-CONTAINING PROTEIN"/>
    <property type="match status" value="1"/>
</dbReference>
<gene>
    <name evidence="2" type="ORF">FSB_LOCUS26851</name>
</gene>